<dbReference type="AlphaFoldDB" id="A0A5E4R178"/>
<keyword evidence="2" id="KW-1185">Reference proteome</keyword>
<proteinExistence type="predicted"/>
<dbReference type="Proteomes" id="UP000324832">
    <property type="component" value="Unassembled WGS sequence"/>
</dbReference>
<name>A0A5E4R178_9NEOP</name>
<sequence>MSHRVAGAVLTSTITSTQWKGRSCYVTPQRAPCVTGNSALHSAVKEPPLSSAVQFCSRYARALR</sequence>
<dbReference type="EMBL" id="FZQP02006848">
    <property type="protein sequence ID" value="VVD04230.1"/>
    <property type="molecule type" value="Genomic_DNA"/>
</dbReference>
<evidence type="ECO:0000313" key="1">
    <source>
        <dbReference type="EMBL" id="VVD04230.1"/>
    </source>
</evidence>
<protein>
    <submittedName>
        <fullName evidence="1">Uncharacterized protein</fullName>
    </submittedName>
</protein>
<accession>A0A5E4R178</accession>
<evidence type="ECO:0000313" key="2">
    <source>
        <dbReference type="Proteomes" id="UP000324832"/>
    </source>
</evidence>
<reference evidence="1 2" key="1">
    <citation type="submission" date="2017-07" db="EMBL/GenBank/DDBJ databases">
        <authorList>
            <person name="Talla V."/>
            <person name="Backstrom N."/>
        </authorList>
    </citation>
    <scope>NUCLEOTIDE SEQUENCE [LARGE SCALE GENOMIC DNA]</scope>
</reference>
<organism evidence="1 2">
    <name type="scientific">Leptidea sinapis</name>
    <dbReference type="NCBI Taxonomy" id="189913"/>
    <lineage>
        <taxon>Eukaryota</taxon>
        <taxon>Metazoa</taxon>
        <taxon>Ecdysozoa</taxon>
        <taxon>Arthropoda</taxon>
        <taxon>Hexapoda</taxon>
        <taxon>Insecta</taxon>
        <taxon>Pterygota</taxon>
        <taxon>Neoptera</taxon>
        <taxon>Endopterygota</taxon>
        <taxon>Lepidoptera</taxon>
        <taxon>Glossata</taxon>
        <taxon>Ditrysia</taxon>
        <taxon>Papilionoidea</taxon>
        <taxon>Pieridae</taxon>
        <taxon>Dismorphiinae</taxon>
        <taxon>Leptidea</taxon>
    </lineage>
</organism>
<gene>
    <name evidence="1" type="ORF">LSINAPIS_LOCUS14033</name>
</gene>